<evidence type="ECO:0000313" key="6">
    <source>
        <dbReference type="Proteomes" id="UP001306119"/>
    </source>
</evidence>
<dbReference type="PANTHER" id="PTHR33741:SF5">
    <property type="entry name" value="TRANSMEMBRANE PROTEIN DDB_G0269096-RELATED"/>
    <property type="match status" value="1"/>
</dbReference>
<dbReference type="AlphaFoldDB" id="A0A1T4TLI8"/>
<dbReference type="Proteomes" id="UP000191116">
    <property type="component" value="Unassembled WGS sequence"/>
</dbReference>
<dbReference type="InterPro" id="IPR007065">
    <property type="entry name" value="HPP"/>
</dbReference>
<evidence type="ECO:0000256" key="1">
    <source>
        <dbReference type="SAM" id="Phobius"/>
    </source>
</evidence>
<accession>A0A1T4TLI8</accession>
<organism evidence="4 5">
    <name type="scientific">Photobacterium toruni</name>
    <dbReference type="NCBI Taxonomy" id="1935446"/>
    <lineage>
        <taxon>Bacteria</taxon>
        <taxon>Pseudomonadati</taxon>
        <taxon>Pseudomonadota</taxon>
        <taxon>Gammaproteobacteria</taxon>
        <taxon>Vibrionales</taxon>
        <taxon>Vibrionaceae</taxon>
        <taxon>Photobacterium</taxon>
    </lineage>
</organism>
<dbReference type="EMBL" id="FUWP01000012">
    <property type="protein sequence ID" value="SKA41383.1"/>
    <property type="molecule type" value="Genomic_DNA"/>
</dbReference>
<evidence type="ECO:0000313" key="5">
    <source>
        <dbReference type="Proteomes" id="UP000191116"/>
    </source>
</evidence>
<dbReference type="PANTHER" id="PTHR33741">
    <property type="entry name" value="TRANSMEMBRANE PROTEIN DDB_G0269096-RELATED"/>
    <property type="match status" value="1"/>
</dbReference>
<evidence type="ECO:0000313" key="3">
    <source>
        <dbReference type="EMBL" id="MEC6832280.1"/>
    </source>
</evidence>
<dbReference type="OrthoDB" id="9811720at2"/>
<reference evidence="4 5" key="1">
    <citation type="submission" date="2017-02" db="EMBL/GenBank/DDBJ databases">
        <authorList>
            <person name="Peterson S.W."/>
        </authorList>
    </citation>
    <scope>NUCLEOTIDE SEQUENCE [LARGE SCALE GENOMIC DNA]</scope>
    <source>
        <strain evidence="4 5">CECT 9189</strain>
    </source>
</reference>
<keyword evidence="1" id="KW-1133">Transmembrane helix</keyword>
<dbReference type="Proteomes" id="UP001306119">
    <property type="component" value="Unassembled WGS sequence"/>
</dbReference>
<keyword evidence="1" id="KW-0812">Transmembrane</keyword>
<keyword evidence="1" id="KW-0472">Membrane</keyword>
<dbReference type="InterPro" id="IPR058581">
    <property type="entry name" value="TM_HPP"/>
</dbReference>
<proteinExistence type="predicted"/>
<dbReference type="Pfam" id="PF04982">
    <property type="entry name" value="TM_HPP"/>
    <property type="match status" value="1"/>
</dbReference>
<sequence>MDNMQKGIHYKITHPAHKLWMIALVAAAGSALCIGILAFVDGVAKGDYLLVAPFGATMVLVFGLPQSPLAHPKNVIFGHLTTAITGIIFANFLPVTFWSLGLAVGVGIFLMIMLNVTHPPAGGNPLLIMLGAHTSILFAFYPIFAGSCIIVLIALLYHALVSRLEYAWVNKPKEGKDV</sequence>
<dbReference type="RefSeq" id="WP_080175062.1">
    <property type="nucleotide sequence ID" value="NZ_AP024854.1"/>
</dbReference>
<reference evidence="3 6" key="2">
    <citation type="submission" date="2024-01" db="EMBL/GenBank/DDBJ databases">
        <title>Active colonisers of the gastrointestinal tract of Atlantic salmon farmed in a warm water region.</title>
        <authorList>
            <person name="Bowman J.P."/>
        </authorList>
    </citation>
    <scope>NUCLEOTIDE SEQUENCE [LARGE SCALE GENOMIC DNA]</scope>
    <source>
        <strain evidence="3 6">S3MW1</strain>
    </source>
</reference>
<feature type="transmembrane region" description="Helical" evidence="1">
    <location>
        <begin position="20"/>
        <end position="40"/>
    </location>
</feature>
<name>A0A1T4TLI8_9GAMM</name>
<protein>
    <submittedName>
        <fullName evidence="4">HPP family protein</fullName>
    </submittedName>
</protein>
<keyword evidence="6" id="KW-1185">Reference proteome</keyword>
<feature type="transmembrane region" description="Helical" evidence="1">
    <location>
        <begin position="76"/>
        <end position="93"/>
    </location>
</feature>
<feature type="domain" description="HPP transmembrane region" evidence="2">
    <location>
        <begin position="20"/>
        <end position="164"/>
    </location>
</feature>
<evidence type="ECO:0000313" key="4">
    <source>
        <dbReference type="EMBL" id="SKA41383.1"/>
    </source>
</evidence>
<evidence type="ECO:0000259" key="2">
    <source>
        <dbReference type="Pfam" id="PF04982"/>
    </source>
</evidence>
<feature type="transmembrane region" description="Helical" evidence="1">
    <location>
        <begin position="99"/>
        <end position="117"/>
    </location>
</feature>
<feature type="transmembrane region" description="Helical" evidence="1">
    <location>
        <begin position="46"/>
        <end position="64"/>
    </location>
</feature>
<feature type="transmembrane region" description="Helical" evidence="1">
    <location>
        <begin position="138"/>
        <end position="160"/>
    </location>
</feature>
<gene>
    <name evidence="4" type="ORF">CZ814_02273</name>
    <name evidence="3" type="ORF">VXS06_10955</name>
</gene>
<dbReference type="EMBL" id="JAYXUG010000007">
    <property type="protein sequence ID" value="MEC6832280.1"/>
    <property type="molecule type" value="Genomic_DNA"/>
</dbReference>